<dbReference type="EMBL" id="JACTAM010000004">
    <property type="protein sequence ID" value="KAI2665273.1"/>
    <property type="molecule type" value="Genomic_DNA"/>
</dbReference>
<dbReference type="Gene3D" id="2.40.30.10">
    <property type="entry name" value="Translation factors"/>
    <property type="match status" value="1"/>
</dbReference>
<evidence type="ECO:0000256" key="5">
    <source>
        <dbReference type="ARBA" id="ARBA00022555"/>
    </source>
</evidence>
<sequence>MSGGVDSSVSALLLKRMGYHVTGVFMKNWDSQDERGVCPSERDCEDAYKVCKMLDMPFHQVSYVKEYWHEVFSNLLREYEKGRTPNPDIMCNKYIKFKHFYQYAVNTLASSQSYLKTGADAMATGHYARTSQEDEEVFQQKYIPPPRTLFRDRFEIRRPVRLYQGADLLKDQTFFLSQISQDALRHTIFPLAGLTKDFVKKIAAEAGFQHVLKKKESMGICFIGERDFENFILEYIEPKPGNFVSIEDGKIMGQHKGWFTLTLGQRARIGGQVDPWFVVDKDITTGDVFVGPTTNHPALFRDTLQTDRFHWIAEDPPAELVRTQMMECHFRFNNRMPLTPCTVTLNLDGSVWVMLKEPIRALTPGQFAVLYKGDECLGSGKIIRLGPTKFTLQKGQNCTSCPPKDTNQQHPEPVS</sequence>
<proteinExistence type="inferred from homology"/>
<comment type="similarity">
    <text evidence="2">Belongs to the MnmA/TRMU family.</text>
</comment>
<dbReference type="HAMAP" id="MF_00144">
    <property type="entry name" value="tRNA_thiouridyl_MnmA"/>
    <property type="match status" value="1"/>
</dbReference>
<protein>
    <recommendedName>
        <fullName evidence="4">Mitochondrial tRNA-specific 2-thiouridylase 1</fullName>
        <ecNumber evidence="3">2.8.1.14</ecNumber>
    </recommendedName>
</protein>
<dbReference type="Pfam" id="PF03054">
    <property type="entry name" value="tRNA_Me_trans"/>
    <property type="match status" value="1"/>
</dbReference>
<keyword evidence="11" id="KW-1015">Disulfide bond</keyword>
<accession>A0ABQ8MR08</accession>
<dbReference type="PANTHER" id="PTHR11933">
    <property type="entry name" value="TRNA 5-METHYLAMINOMETHYL-2-THIOURIDYLATE -METHYLTRANSFERASE"/>
    <property type="match status" value="1"/>
</dbReference>
<name>A0ABQ8MR08_LABRO</name>
<dbReference type="PANTHER" id="PTHR11933:SF5">
    <property type="entry name" value="MITOCHONDRIAL TRNA-SPECIFIC 2-THIOURIDYLASE 1"/>
    <property type="match status" value="1"/>
</dbReference>
<evidence type="ECO:0000256" key="12">
    <source>
        <dbReference type="ARBA" id="ARBA00049564"/>
    </source>
</evidence>
<dbReference type="Pfam" id="PF20258">
    <property type="entry name" value="tRNA_Me_trans_C"/>
    <property type="match status" value="1"/>
</dbReference>
<organism evidence="16 17">
    <name type="scientific">Labeo rohita</name>
    <name type="common">Indian major carp</name>
    <name type="synonym">Cyprinus rohita</name>
    <dbReference type="NCBI Taxonomy" id="84645"/>
    <lineage>
        <taxon>Eukaryota</taxon>
        <taxon>Metazoa</taxon>
        <taxon>Chordata</taxon>
        <taxon>Craniata</taxon>
        <taxon>Vertebrata</taxon>
        <taxon>Euteleostomi</taxon>
        <taxon>Actinopterygii</taxon>
        <taxon>Neopterygii</taxon>
        <taxon>Teleostei</taxon>
        <taxon>Ostariophysi</taxon>
        <taxon>Cypriniformes</taxon>
        <taxon>Cyprinidae</taxon>
        <taxon>Labeoninae</taxon>
        <taxon>Labeonini</taxon>
        <taxon>Labeo</taxon>
    </lineage>
</organism>
<evidence type="ECO:0000256" key="3">
    <source>
        <dbReference type="ARBA" id="ARBA00011953"/>
    </source>
</evidence>
<gene>
    <name evidence="16" type="ORF">H4Q32_021504</name>
</gene>
<dbReference type="Proteomes" id="UP000830375">
    <property type="component" value="Unassembled WGS sequence"/>
</dbReference>
<feature type="region of interest" description="Disordered" evidence="13">
    <location>
        <begin position="396"/>
        <end position="415"/>
    </location>
</feature>
<keyword evidence="7" id="KW-0819">tRNA processing</keyword>
<evidence type="ECO:0000256" key="8">
    <source>
        <dbReference type="ARBA" id="ARBA00022741"/>
    </source>
</evidence>
<comment type="catalytic activity">
    <reaction evidence="12">
        <text>5-taurinomethyluridine(34) in tRNA + S-sulfanyl-L-cysteinyl-[protein] + AH2 + ATP = 5-taurinomethyl-2-thiouridine(34) in tRNA + L-cysteinyl-[protein] + A + AMP + diphosphate + H(+)</text>
        <dbReference type="Rhea" id="RHEA:47040"/>
        <dbReference type="Rhea" id="RHEA-COMP:10131"/>
        <dbReference type="Rhea" id="RHEA-COMP:11726"/>
        <dbReference type="Rhea" id="RHEA-COMP:11732"/>
        <dbReference type="Rhea" id="RHEA-COMP:11733"/>
        <dbReference type="ChEBI" id="CHEBI:13193"/>
        <dbReference type="ChEBI" id="CHEBI:15378"/>
        <dbReference type="ChEBI" id="CHEBI:17499"/>
        <dbReference type="ChEBI" id="CHEBI:29950"/>
        <dbReference type="ChEBI" id="CHEBI:30616"/>
        <dbReference type="ChEBI" id="CHEBI:33019"/>
        <dbReference type="ChEBI" id="CHEBI:61963"/>
        <dbReference type="ChEBI" id="CHEBI:87171"/>
        <dbReference type="ChEBI" id="CHEBI:87172"/>
        <dbReference type="ChEBI" id="CHEBI:456215"/>
        <dbReference type="EC" id="2.8.1.14"/>
    </reaction>
</comment>
<evidence type="ECO:0000256" key="10">
    <source>
        <dbReference type="ARBA" id="ARBA00022884"/>
    </source>
</evidence>
<keyword evidence="10" id="KW-0694">RNA-binding</keyword>
<evidence type="ECO:0000256" key="7">
    <source>
        <dbReference type="ARBA" id="ARBA00022694"/>
    </source>
</evidence>
<dbReference type="Gene3D" id="2.30.30.280">
    <property type="entry name" value="Adenine nucleotide alpha hydrolases-like domains"/>
    <property type="match status" value="1"/>
</dbReference>
<evidence type="ECO:0000256" key="11">
    <source>
        <dbReference type="ARBA" id="ARBA00023157"/>
    </source>
</evidence>
<dbReference type="Pfam" id="PF20259">
    <property type="entry name" value="tRNA_Me_trans_M"/>
    <property type="match status" value="1"/>
</dbReference>
<keyword evidence="5" id="KW-0820">tRNA-binding</keyword>
<keyword evidence="6" id="KW-0808">Transferase</keyword>
<evidence type="ECO:0000256" key="2">
    <source>
        <dbReference type="ARBA" id="ARBA00006191"/>
    </source>
</evidence>
<dbReference type="CDD" id="cd01998">
    <property type="entry name" value="MnmA_TRMU-like"/>
    <property type="match status" value="1"/>
</dbReference>
<dbReference type="SUPFAM" id="SSF52402">
    <property type="entry name" value="Adenine nucleotide alpha hydrolases-like"/>
    <property type="match status" value="1"/>
</dbReference>
<reference evidence="16 17" key="1">
    <citation type="submission" date="2022-01" db="EMBL/GenBank/DDBJ databases">
        <title>A high-quality chromosome-level genome assembly of rohu carp, Labeo rohita.</title>
        <authorList>
            <person name="Arick M.A. II"/>
            <person name="Hsu C.-Y."/>
            <person name="Magbanua Z."/>
            <person name="Pechanova O."/>
            <person name="Grover C."/>
            <person name="Miller E."/>
            <person name="Thrash A."/>
            <person name="Ezzel L."/>
            <person name="Alam S."/>
            <person name="Benzie J."/>
            <person name="Hamilton M."/>
            <person name="Karsi A."/>
            <person name="Lawrence M.L."/>
            <person name="Peterson D.G."/>
        </authorList>
    </citation>
    <scope>NUCLEOTIDE SEQUENCE [LARGE SCALE GENOMIC DNA]</scope>
    <source>
        <strain evidence="17">BAU-BD-2019</strain>
        <tissue evidence="16">Blood</tissue>
    </source>
</reference>
<dbReference type="InterPro" id="IPR046885">
    <property type="entry name" value="MnmA-like_C"/>
</dbReference>
<feature type="domain" description="tRNA-specific 2-thiouridylase MnmA-like C-terminal" evidence="14">
    <location>
        <begin position="302"/>
        <end position="382"/>
    </location>
</feature>
<feature type="domain" description="tRNA-specific 2-thiouridylase MnmA-like central" evidence="15">
    <location>
        <begin position="229"/>
        <end position="291"/>
    </location>
</feature>
<keyword evidence="17" id="KW-1185">Reference proteome</keyword>
<evidence type="ECO:0000256" key="4">
    <source>
        <dbReference type="ARBA" id="ARBA00018888"/>
    </source>
</evidence>
<dbReference type="EC" id="2.8.1.14" evidence="3"/>
<evidence type="ECO:0000256" key="1">
    <source>
        <dbReference type="ARBA" id="ARBA00003986"/>
    </source>
</evidence>
<dbReference type="InterPro" id="IPR004506">
    <property type="entry name" value="MnmA-like"/>
</dbReference>
<evidence type="ECO:0000256" key="9">
    <source>
        <dbReference type="ARBA" id="ARBA00022840"/>
    </source>
</evidence>
<dbReference type="InterPro" id="IPR046884">
    <property type="entry name" value="MnmA-like_central"/>
</dbReference>
<dbReference type="Gene3D" id="3.40.50.620">
    <property type="entry name" value="HUPs"/>
    <property type="match status" value="1"/>
</dbReference>
<evidence type="ECO:0000313" key="16">
    <source>
        <dbReference type="EMBL" id="KAI2665273.1"/>
    </source>
</evidence>
<dbReference type="InterPro" id="IPR023382">
    <property type="entry name" value="MnmA-like_central_sf"/>
</dbReference>
<keyword evidence="9" id="KW-0067">ATP-binding</keyword>
<comment type="caution">
    <text evidence="16">The sequence shown here is derived from an EMBL/GenBank/DDBJ whole genome shotgun (WGS) entry which is preliminary data.</text>
</comment>
<evidence type="ECO:0000313" key="17">
    <source>
        <dbReference type="Proteomes" id="UP000830375"/>
    </source>
</evidence>
<comment type="function">
    <text evidence="1">Catalyzes the 2-thiolation of uridine at the wobble position (U34) of mitochondrial tRNA(Lys), tRNA(Glu) and tRNA(Gln). Required for the formation of 5-taurinomethyl-2-thiouridine (tm5s2U) of mitochondrial tRNA(Lys), tRNA(Glu), and tRNA(Gln) at the wobble position. ATP is required to activate the C2 atom of the wobble base.</text>
</comment>
<evidence type="ECO:0000256" key="6">
    <source>
        <dbReference type="ARBA" id="ARBA00022679"/>
    </source>
</evidence>
<evidence type="ECO:0000256" key="13">
    <source>
        <dbReference type="SAM" id="MobiDB-lite"/>
    </source>
</evidence>
<evidence type="ECO:0000259" key="15">
    <source>
        <dbReference type="Pfam" id="PF20259"/>
    </source>
</evidence>
<dbReference type="InterPro" id="IPR014729">
    <property type="entry name" value="Rossmann-like_a/b/a_fold"/>
</dbReference>
<evidence type="ECO:0000259" key="14">
    <source>
        <dbReference type="Pfam" id="PF20258"/>
    </source>
</evidence>
<keyword evidence="8" id="KW-0547">Nucleotide-binding</keyword>